<organism evidence="1 2">
    <name type="scientific">Punica granatum</name>
    <name type="common">Pomegranate</name>
    <dbReference type="NCBI Taxonomy" id="22663"/>
    <lineage>
        <taxon>Eukaryota</taxon>
        <taxon>Viridiplantae</taxon>
        <taxon>Streptophyta</taxon>
        <taxon>Embryophyta</taxon>
        <taxon>Tracheophyta</taxon>
        <taxon>Spermatophyta</taxon>
        <taxon>Magnoliopsida</taxon>
        <taxon>eudicotyledons</taxon>
        <taxon>Gunneridae</taxon>
        <taxon>Pentapetalae</taxon>
        <taxon>rosids</taxon>
        <taxon>malvids</taxon>
        <taxon>Myrtales</taxon>
        <taxon>Lythraceae</taxon>
        <taxon>Punica</taxon>
    </lineage>
</organism>
<dbReference type="AlphaFoldDB" id="A0A2I0JAB2"/>
<dbReference type="Proteomes" id="UP000233551">
    <property type="component" value="Unassembled WGS sequence"/>
</dbReference>
<dbReference type="InterPro" id="IPR007216">
    <property type="entry name" value="CNOT9"/>
</dbReference>
<dbReference type="PANTHER" id="PTHR12262">
    <property type="entry name" value="CCR4-NOT TRANSCRIPTION COMPLEX SUBUNIT 9"/>
    <property type="match status" value="1"/>
</dbReference>
<sequence length="296" mass="34105">MALNVTRKGRRGEWQKQPTAERIRERKRLRLKSTVESMAVPHLILKLQKHPERESALQMLSSYLYAIREEKPNDYFTTGLLLCHSFGTMSILIEALKAAYLKIRCGNLTERAAMCLVNVISLIQFPFSSPQCIAANKNTRLEIVKLKMDNFLVHIVKFNSPLEIYDNVRAVVLSVFGIMCQFGEPEVIRWAVQSDILDICWFSMVFENELTKVIALHILESVLKDNFGLSWFLSGSGQKIVRETLPHPLEDATYREILKKNYCGVWMLLNELHLILGKDHSSVAAEQKLLPRPWYE</sequence>
<evidence type="ECO:0000313" key="1">
    <source>
        <dbReference type="EMBL" id="PKI52800.1"/>
    </source>
</evidence>
<dbReference type="Gene3D" id="1.25.10.10">
    <property type="entry name" value="Leucine-rich Repeat Variant"/>
    <property type="match status" value="1"/>
</dbReference>
<comment type="caution">
    <text evidence="1">The sequence shown here is derived from an EMBL/GenBank/DDBJ whole genome shotgun (WGS) entry which is preliminary data.</text>
</comment>
<accession>A0A2I0JAB2</accession>
<dbReference type="STRING" id="22663.A0A2I0JAB2"/>
<name>A0A2I0JAB2_PUNGR</name>
<proteinExistence type="predicted"/>
<dbReference type="Pfam" id="PF04078">
    <property type="entry name" value="Rcd1"/>
    <property type="match status" value="1"/>
</dbReference>
<reference evidence="1 2" key="1">
    <citation type="submission" date="2017-11" db="EMBL/GenBank/DDBJ databases">
        <title>De-novo sequencing of pomegranate (Punica granatum L.) genome.</title>
        <authorList>
            <person name="Akparov Z."/>
            <person name="Amiraslanov A."/>
            <person name="Hajiyeva S."/>
            <person name="Abbasov M."/>
            <person name="Kaur K."/>
            <person name="Hamwieh A."/>
            <person name="Solovyev V."/>
            <person name="Salamov A."/>
            <person name="Braich B."/>
            <person name="Kosarev P."/>
            <person name="Mahmoud A."/>
            <person name="Hajiyev E."/>
            <person name="Babayeva S."/>
            <person name="Izzatullayeva V."/>
            <person name="Mammadov A."/>
            <person name="Mammadov A."/>
            <person name="Sharifova S."/>
            <person name="Ojaghi J."/>
            <person name="Eynullazada K."/>
            <person name="Bayramov B."/>
            <person name="Abdulazimova A."/>
            <person name="Shahmuradov I."/>
        </authorList>
    </citation>
    <scope>NUCLEOTIDE SEQUENCE [LARGE SCALE GENOMIC DNA]</scope>
    <source>
        <strain evidence="2">cv. AG2017</strain>
        <tissue evidence="1">Leaf</tissue>
    </source>
</reference>
<evidence type="ECO:0000313" key="2">
    <source>
        <dbReference type="Proteomes" id="UP000233551"/>
    </source>
</evidence>
<gene>
    <name evidence="1" type="ORF">CRG98_026800</name>
</gene>
<dbReference type="EMBL" id="PGOL01001895">
    <property type="protein sequence ID" value="PKI52800.1"/>
    <property type="molecule type" value="Genomic_DNA"/>
</dbReference>
<dbReference type="GO" id="GO:0006402">
    <property type="term" value="P:mRNA catabolic process"/>
    <property type="evidence" value="ECO:0007669"/>
    <property type="project" value="InterPro"/>
</dbReference>
<protein>
    <submittedName>
        <fullName evidence="1">Uncharacterized protein</fullName>
    </submittedName>
</protein>
<dbReference type="InterPro" id="IPR011989">
    <property type="entry name" value="ARM-like"/>
</dbReference>
<keyword evidence="2" id="KW-1185">Reference proteome</keyword>
<dbReference type="GO" id="GO:0030014">
    <property type="term" value="C:CCR4-NOT complex"/>
    <property type="evidence" value="ECO:0007669"/>
    <property type="project" value="InterPro"/>
</dbReference>